<evidence type="ECO:0000313" key="2">
    <source>
        <dbReference type="Proteomes" id="UP000689195"/>
    </source>
</evidence>
<gene>
    <name evidence="1" type="ORF">PPENT_87.1.T1350002</name>
</gene>
<dbReference type="OrthoDB" id="311665at2759"/>
<dbReference type="AlphaFoldDB" id="A0A8S1XR07"/>
<sequence length="219" mass="26134">MKVASNKNVGFINVPQQTLDIFHKLEKGEQNEQKSILMNLENLNDKEGELDQAKVLQLRKQRTLFRNYMTLMKNCNYSLQFESEDKNKFKEIELLKFDSSQMQQYIEKFTLQSVKIGVIDIKKFEIFWEQLQKFLKKEISGLKGENLLNQKQINHFLFILKNDEFIALKSHDALRSLGIQLQKLWSFQKYNKFMKQIKLNRLVVTPYMMMEIIVQVLLE</sequence>
<accession>A0A8S1XR07</accession>
<dbReference type="Proteomes" id="UP000689195">
    <property type="component" value="Unassembled WGS sequence"/>
</dbReference>
<protein>
    <submittedName>
        <fullName evidence="1">Uncharacterized protein</fullName>
    </submittedName>
</protein>
<organism evidence="1 2">
    <name type="scientific">Paramecium pentaurelia</name>
    <dbReference type="NCBI Taxonomy" id="43138"/>
    <lineage>
        <taxon>Eukaryota</taxon>
        <taxon>Sar</taxon>
        <taxon>Alveolata</taxon>
        <taxon>Ciliophora</taxon>
        <taxon>Intramacronucleata</taxon>
        <taxon>Oligohymenophorea</taxon>
        <taxon>Peniculida</taxon>
        <taxon>Parameciidae</taxon>
        <taxon>Paramecium</taxon>
    </lineage>
</organism>
<dbReference type="EMBL" id="CAJJDO010000135">
    <property type="protein sequence ID" value="CAD8203751.1"/>
    <property type="molecule type" value="Genomic_DNA"/>
</dbReference>
<keyword evidence="2" id="KW-1185">Reference proteome</keyword>
<reference evidence="1" key="1">
    <citation type="submission" date="2021-01" db="EMBL/GenBank/DDBJ databases">
        <authorList>
            <consortium name="Genoscope - CEA"/>
            <person name="William W."/>
        </authorList>
    </citation>
    <scope>NUCLEOTIDE SEQUENCE</scope>
</reference>
<proteinExistence type="predicted"/>
<name>A0A8S1XR07_9CILI</name>
<evidence type="ECO:0000313" key="1">
    <source>
        <dbReference type="EMBL" id="CAD8203751.1"/>
    </source>
</evidence>
<comment type="caution">
    <text evidence="1">The sequence shown here is derived from an EMBL/GenBank/DDBJ whole genome shotgun (WGS) entry which is preliminary data.</text>
</comment>